<dbReference type="InterPro" id="IPR050301">
    <property type="entry name" value="NTE"/>
</dbReference>
<dbReference type="EMBL" id="QWGR01000005">
    <property type="protein sequence ID" value="RIJ48408.1"/>
    <property type="molecule type" value="Genomic_DNA"/>
</dbReference>
<keyword evidence="7" id="KW-1185">Reference proteome</keyword>
<evidence type="ECO:0000313" key="6">
    <source>
        <dbReference type="EMBL" id="RIJ48408.1"/>
    </source>
</evidence>
<evidence type="ECO:0000256" key="3">
    <source>
        <dbReference type="ARBA" id="ARBA00023098"/>
    </source>
</evidence>
<feature type="active site" description="Proton acceptor" evidence="4">
    <location>
        <position position="156"/>
    </location>
</feature>
<dbReference type="PANTHER" id="PTHR14226:SF76">
    <property type="entry name" value="NTE FAMILY PROTEIN RSSA"/>
    <property type="match status" value="1"/>
</dbReference>
<keyword evidence="3 4" id="KW-0443">Lipid metabolism</keyword>
<keyword evidence="1 4" id="KW-0378">Hydrolase</keyword>
<dbReference type="GO" id="GO:0016787">
    <property type="term" value="F:hydrolase activity"/>
    <property type="evidence" value="ECO:0007669"/>
    <property type="project" value="UniProtKB-UniRule"/>
</dbReference>
<dbReference type="SUPFAM" id="SSF52151">
    <property type="entry name" value="FabD/lysophospholipase-like"/>
    <property type="match status" value="1"/>
</dbReference>
<feature type="domain" description="PNPLA" evidence="5">
    <location>
        <begin position="9"/>
        <end position="169"/>
    </location>
</feature>
<dbReference type="InterPro" id="IPR016035">
    <property type="entry name" value="Acyl_Trfase/lysoPLipase"/>
</dbReference>
<evidence type="ECO:0000256" key="1">
    <source>
        <dbReference type="ARBA" id="ARBA00022801"/>
    </source>
</evidence>
<feature type="short sequence motif" description="GXSXG" evidence="4">
    <location>
        <begin position="40"/>
        <end position="44"/>
    </location>
</feature>
<dbReference type="PANTHER" id="PTHR14226">
    <property type="entry name" value="NEUROPATHY TARGET ESTERASE/SWISS CHEESE D.MELANOGASTER"/>
    <property type="match status" value="1"/>
</dbReference>
<comment type="caution">
    <text evidence="6">The sequence shown here is derived from an EMBL/GenBank/DDBJ whole genome shotgun (WGS) entry which is preliminary data.</text>
</comment>
<dbReference type="GO" id="GO:0016042">
    <property type="term" value="P:lipid catabolic process"/>
    <property type="evidence" value="ECO:0007669"/>
    <property type="project" value="UniProtKB-UniRule"/>
</dbReference>
<dbReference type="Pfam" id="PF01734">
    <property type="entry name" value="Patatin"/>
    <property type="match status" value="1"/>
</dbReference>
<name>A0A399SY71_9BACT</name>
<proteinExistence type="predicted"/>
<dbReference type="PROSITE" id="PS51635">
    <property type="entry name" value="PNPLA"/>
    <property type="match status" value="1"/>
</dbReference>
<dbReference type="OrthoDB" id="9770965at2"/>
<sequence length="289" mass="31613">MSMTKKIALVLSGGGARGLAHIGVIEELLKRDYEITSIAGTSMGALVGGVYAQGKLTEFRDWMTTLDQFEVFKLVDFTFSAAGLVKGERVLNTIQEFIPDTRIEDLPIPYSATAVDIIKHREVVFRSGMLYDAIRASIAIPTVLTPVKKDGMVLVDGGVMNNVPISNVKRTDGDLLAVVHVSANVPVLKPALSKKEIKEKESAHKRWLTSFTDFLGNSKEKEHSLGFLSLIDNTLTTGMLRLAQLSIASGNPDILVEISRDTCGTYDFYKAAEIIETGRLAARQVLDRI</sequence>
<protein>
    <submittedName>
        <fullName evidence="6">Phospholipase</fullName>
    </submittedName>
</protein>
<evidence type="ECO:0000256" key="4">
    <source>
        <dbReference type="PROSITE-ProRule" id="PRU01161"/>
    </source>
</evidence>
<dbReference type="Gene3D" id="3.40.1090.10">
    <property type="entry name" value="Cytosolic phospholipase A2 catalytic domain"/>
    <property type="match status" value="1"/>
</dbReference>
<reference evidence="6 7" key="1">
    <citation type="submission" date="2018-08" db="EMBL/GenBank/DDBJ databases">
        <title>Pallidiluteibacterium maritimus gen. nov., sp. nov., isolated from coastal sediment.</title>
        <authorList>
            <person name="Zhou L.Y."/>
        </authorList>
    </citation>
    <scope>NUCLEOTIDE SEQUENCE [LARGE SCALE GENOMIC DNA]</scope>
    <source>
        <strain evidence="6 7">XSD2</strain>
    </source>
</reference>
<organism evidence="6 7">
    <name type="scientific">Maribellus luteus</name>
    <dbReference type="NCBI Taxonomy" id="2305463"/>
    <lineage>
        <taxon>Bacteria</taxon>
        <taxon>Pseudomonadati</taxon>
        <taxon>Bacteroidota</taxon>
        <taxon>Bacteroidia</taxon>
        <taxon>Marinilabiliales</taxon>
        <taxon>Prolixibacteraceae</taxon>
        <taxon>Maribellus</taxon>
    </lineage>
</organism>
<dbReference type="Proteomes" id="UP000265926">
    <property type="component" value="Unassembled WGS sequence"/>
</dbReference>
<evidence type="ECO:0000259" key="5">
    <source>
        <dbReference type="PROSITE" id="PS51635"/>
    </source>
</evidence>
<feature type="short sequence motif" description="GXGXXG" evidence="4">
    <location>
        <begin position="13"/>
        <end position="18"/>
    </location>
</feature>
<dbReference type="AlphaFoldDB" id="A0A399SY71"/>
<accession>A0A399SY71</accession>
<feature type="short sequence motif" description="DGA/G" evidence="4">
    <location>
        <begin position="156"/>
        <end position="158"/>
    </location>
</feature>
<gene>
    <name evidence="6" type="ORF">D1614_11855</name>
</gene>
<feature type="active site" description="Nucleophile" evidence="4">
    <location>
        <position position="42"/>
    </location>
</feature>
<evidence type="ECO:0000256" key="2">
    <source>
        <dbReference type="ARBA" id="ARBA00022963"/>
    </source>
</evidence>
<evidence type="ECO:0000313" key="7">
    <source>
        <dbReference type="Proteomes" id="UP000265926"/>
    </source>
</evidence>
<keyword evidence="2 4" id="KW-0442">Lipid degradation</keyword>
<dbReference type="InterPro" id="IPR002641">
    <property type="entry name" value="PNPLA_dom"/>
</dbReference>